<dbReference type="Pfam" id="PF13411">
    <property type="entry name" value="MerR_1"/>
    <property type="match status" value="1"/>
</dbReference>
<dbReference type="InterPro" id="IPR009061">
    <property type="entry name" value="DNA-bd_dom_put_sf"/>
</dbReference>
<dbReference type="RefSeq" id="WP_168923975.1">
    <property type="nucleotide sequence ID" value="NZ_JAAXLJ010000001.1"/>
</dbReference>
<dbReference type="SMART" id="SM00422">
    <property type="entry name" value="HTH_MERR"/>
    <property type="match status" value="1"/>
</dbReference>
<gene>
    <name evidence="6" type="ORF">HC026_00305</name>
</gene>
<evidence type="ECO:0000256" key="2">
    <source>
        <dbReference type="ARBA" id="ARBA00023015"/>
    </source>
</evidence>
<dbReference type="PANTHER" id="PTHR30204">
    <property type="entry name" value="REDOX-CYCLING DRUG-SENSING TRANSCRIPTIONAL ACTIVATOR SOXR"/>
    <property type="match status" value="1"/>
</dbReference>
<evidence type="ECO:0000256" key="1">
    <source>
        <dbReference type="ARBA" id="ARBA00022491"/>
    </source>
</evidence>
<keyword evidence="2" id="KW-0805">Transcription regulation</keyword>
<dbReference type="CDD" id="cd01109">
    <property type="entry name" value="HTH_YyaN"/>
    <property type="match status" value="1"/>
</dbReference>
<dbReference type="EMBL" id="JAAXLJ010000001">
    <property type="protein sequence ID" value="NLR17352.1"/>
    <property type="molecule type" value="Genomic_DNA"/>
</dbReference>
<dbReference type="InterPro" id="IPR000551">
    <property type="entry name" value="MerR-type_HTH_dom"/>
</dbReference>
<dbReference type="Proteomes" id="UP000763447">
    <property type="component" value="Unassembled WGS sequence"/>
</dbReference>
<evidence type="ECO:0000256" key="4">
    <source>
        <dbReference type="ARBA" id="ARBA00023163"/>
    </source>
</evidence>
<evidence type="ECO:0000313" key="7">
    <source>
        <dbReference type="Proteomes" id="UP000763447"/>
    </source>
</evidence>
<feature type="domain" description="HTH merR-type" evidence="5">
    <location>
        <begin position="2"/>
        <end position="71"/>
    </location>
</feature>
<name>A0ABX1KTU9_9LACO</name>
<dbReference type="SUPFAM" id="SSF46955">
    <property type="entry name" value="Putative DNA-binding domain"/>
    <property type="match status" value="1"/>
</dbReference>
<dbReference type="PANTHER" id="PTHR30204:SF69">
    <property type="entry name" value="MERR-FAMILY TRANSCRIPTIONAL REGULATOR"/>
    <property type="match status" value="1"/>
</dbReference>
<accession>A0ABX1KTU9</accession>
<keyword evidence="1" id="KW-0678">Repressor</keyword>
<comment type="caution">
    <text evidence="6">The sequence shown here is derived from an EMBL/GenBank/DDBJ whole genome shotgun (WGS) entry which is preliminary data.</text>
</comment>
<evidence type="ECO:0000259" key="5">
    <source>
        <dbReference type="PROSITE" id="PS50937"/>
    </source>
</evidence>
<dbReference type="Gene3D" id="1.10.1660.10">
    <property type="match status" value="1"/>
</dbReference>
<keyword evidence="4" id="KW-0804">Transcription</keyword>
<sequence>MTYSVQEVAQKMGLTTYTVRYYHDHGLLPFVKRDKNNHRVFDDADLEWMHLITCLRSTGMPLHEIKHYFDLVIQGESTVPERYEIMLAQQQRTLDEIAELNAHLDTINIKVAHYADILINKKQDSYVPSNIANRKKTSNSVSSK</sequence>
<protein>
    <submittedName>
        <fullName evidence="6">MerR family transcriptional regulator</fullName>
    </submittedName>
</protein>
<reference evidence="6 7" key="1">
    <citation type="submission" date="2020-04" db="EMBL/GenBank/DDBJ databases">
        <title>A novel species of genus Lactobacillus that was isolated from fermented food Zha-chili.</title>
        <authorList>
            <person name="Zhang Z."/>
        </authorList>
    </citation>
    <scope>NUCLEOTIDE SEQUENCE [LARGE SCALE GENOMIC DNA]</scope>
    <source>
        <strain evidence="7">HBUAS51383</strain>
    </source>
</reference>
<keyword evidence="3" id="KW-0238">DNA-binding</keyword>
<evidence type="ECO:0000256" key="3">
    <source>
        <dbReference type="ARBA" id="ARBA00023125"/>
    </source>
</evidence>
<dbReference type="InterPro" id="IPR047057">
    <property type="entry name" value="MerR_fam"/>
</dbReference>
<proteinExistence type="predicted"/>
<keyword evidence="7" id="KW-1185">Reference proteome</keyword>
<organism evidence="6 7">
    <name type="scientific">Secundilactobacillus angelensis</name>
    <dbReference type="NCBI Taxonomy" id="2722706"/>
    <lineage>
        <taxon>Bacteria</taxon>
        <taxon>Bacillati</taxon>
        <taxon>Bacillota</taxon>
        <taxon>Bacilli</taxon>
        <taxon>Lactobacillales</taxon>
        <taxon>Lactobacillaceae</taxon>
        <taxon>Secundilactobacillus</taxon>
    </lineage>
</organism>
<evidence type="ECO:0000313" key="6">
    <source>
        <dbReference type="EMBL" id="NLR17352.1"/>
    </source>
</evidence>
<dbReference type="PROSITE" id="PS50937">
    <property type="entry name" value="HTH_MERR_2"/>
    <property type="match status" value="1"/>
</dbReference>